<dbReference type="PROSITE" id="PS00855">
    <property type="entry name" value="SPASE_II"/>
    <property type="match status" value="1"/>
</dbReference>
<feature type="transmembrane region" description="Helical" evidence="9">
    <location>
        <begin position="84"/>
        <end position="104"/>
    </location>
</feature>
<gene>
    <name evidence="9 12" type="primary">lspA</name>
    <name evidence="12" type="ORF">FRC53_03370</name>
</gene>
<organism evidence="12 13">
    <name type="scientific">Candidatus Pseudoramibacter fermentans</name>
    <dbReference type="NCBI Taxonomy" id="2594427"/>
    <lineage>
        <taxon>Bacteria</taxon>
        <taxon>Bacillati</taxon>
        <taxon>Bacillota</taxon>
        <taxon>Clostridia</taxon>
        <taxon>Eubacteriales</taxon>
        <taxon>Eubacteriaceae</taxon>
        <taxon>Pseudoramibacter</taxon>
    </lineage>
</organism>
<comment type="function">
    <text evidence="9 10">This protein specifically catalyzes the removal of signal peptides from prolipoproteins.</text>
</comment>
<dbReference type="EMBL" id="VOGB01000004">
    <property type="protein sequence ID" value="MQM72467.1"/>
    <property type="molecule type" value="Genomic_DNA"/>
</dbReference>
<keyword evidence="7 9" id="KW-1133">Transmembrane helix</keyword>
<comment type="caution">
    <text evidence="9">Lacks conserved residue(s) required for the propagation of feature annotation.</text>
</comment>
<evidence type="ECO:0000256" key="6">
    <source>
        <dbReference type="ARBA" id="ARBA00022801"/>
    </source>
</evidence>
<sequence>MIFYAIVIAVCVAFDQIVKALAVRFLAPVTTVPIIPRVFHLTYIENTGAAFSIFAGKSIFLIVLTSALIAVLVWLLVSLPKTKAYLTMNTAFALVIGGAVGNLIDRIRLGYVVDFFDFRLIGFAIFNVADCFVVVGCALIMIQVVKHSLHAPD</sequence>
<evidence type="ECO:0000313" key="12">
    <source>
        <dbReference type="EMBL" id="MQM72467.1"/>
    </source>
</evidence>
<dbReference type="InterPro" id="IPR001872">
    <property type="entry name" value="Peptidase_A8"/>
</dbReference>
<keyword evidence="4 9" id="KW-0812">Transmembrane</keyword>
<reference evidence="12" key="1">
    <citation type="journal article" date="2020" name="Appl. Environ. Microbiol.">
        <title>Medium-Chain Fatty Acid Synthesis by 'Candidatus Weimeria bifida' gen. nov., sp. nov., and 'Candidatus Pseudoramibacter fermentans' sp. nov.</title>
        <authorList>
            <person name="Scarborough M.J."/>
            <person name="Myers K.S."/>
            <person name="Donohue T.J."/>
            <person name="Noguera D.R."/>
        </authorList>
    </citation>
    <scope>NUCLEOTIDE SEQUENCE</scope>
    <source>
        <strain evidence="12">EUB1.1</strain>
    </source>
</reference>
<evidence type="ECO:0000256" key="2">
    <source>
        <dbReference type="ARBA" id="ARBA00022475"/>
    </source>
</evidence>
<keyword evidence="6 9" id="KW-0378">Hydrolase</keyword>
<feature type="active site" evidence="9">
    <location>
        <position position="114"/>
    </location>
</feature>
<dbReference type="Proteomes" id="UP000473648">
    <property type="component" value="Unassembled WGS sequence"/>
</dbReference>
<accession>A0A6L5GQI1</accession>
<keyword evidence="5 9" id="KW-0064">Aspartyl protease</keyword>
<evidence type="ECO:0000256" key="5">
    <source>
        <dbReference type="ARBA" id="ARBA00022750"/>
    </source>
</evidence>
<evidence type="ECO:0000256" key="9">
    <source>
        <dbReference type="HAMAP-Rule" id="MF_00161"/>
    </source>
</evidence>
<keyword evidence="13" id="KW-1185">Reference proteome</keyword>
<evidence type="ECO:0000256" key="3">
    <source>
        <dbReference type="ARBA" id="ARBA00022670"/>
    </source>
</evidence>
<dbReference type="PANTHER" id="PTHR33695:SF1">
    <property type="entry name" value="LIPOPROTEIN SIGNAL PEPTIDASE"/>
    <property type="match status" value="1"/>
</dbReference>
<feature type="active site" evidence="9">
    <location>
        <position position="130"/>
    </location>
</feature>
<keyword evidence="8 9" id="KW-0472">Membrane</keyword>
<comment type="caution">
    <text evidence="12">The sequence shown here is derived from an EMBL/GenBank/DDBJ whole genome shotgun (WGS) entry which is preliminary data.</text>
</comment>
<evidence type="ECO:0000256" key="4">
    <source>
        <dbReference type="ARBA" id="ARBA00022692"/>
    </source>
</evidence>
<comment type="pathway">
    <text evidence="9">Protein modification; lipoprotein biosynthesis (signal peptide cleavage).</text>
</comment>
<evidence type="ECO:0000256" key="7">
    <source>
        <dbReference type="ARBA" id="ARBA00022989"/>
    </source>
</evidence>
<dbReference type="GO" id="GO:0006508">
    <property type="term" value="P:proteolysis"/>
    <property type="evidence" value="ECO:0007669"/>
    <property type="project" value="UniProtKB-KW"/>
</dbReference>
<evidence type="ECO:0000313" key="13">
    <source>
        <dbReference type="Proteomes" id="UP000473648"/>
    </source>
</evidence>
<evidence type="ECO:0000256" key="1">
    <source>
        <dbReference type="ARBA" id="ARBA00006139"/>
    </source>
</evidence>
<comment type="subcellular location">
    <subcellularLocation>
        <location evidence="9">Cell membrane</location>
        <topology evidence="9">Multi-pass membrane protein</topology>
    </subcellularLocation>
</comment>
<dbReference type="UniPathway" id="UPA00665"/>
<keyword evidence="2 9" id="KW-1003">Cell membrane</keyword>
<dbReference type="GO" id="GO:0005886">
    <property type="term" value="C:plasma membrane"/>
    <property type="evidence" value="ECO:0007669"/>
    <property type="project" value="UniProtKB-SubCell"/>
</dbReference>
<dbReference type="HAMAP" id="MF_00161">
    <property type="entry name" value="LspA"/>
    <property type="match status" value="1"/>
</dbReference>
<keyword evidence="3 9" id="KW-0645">Protease</keyword>
<evidence type="ECO:0000256" key="11">
    <source>
        <dbReference type="RuleBase" id="RU004181"/>
    </source>
</evidence>
<name>A0A6L5GQI1_9FIRM</name>
<feature type="transmembrane region" description="Helical" evidence="9">
    <location>
        <begin position="59"/>
        <end position="77"/>
    </location>
</feature>
<dbReference type="GO" id="GO:0004190">
    <property type="term" value="F:aspartic-type endopeptidase activity"/>
    <property type="evidence" value="ECO:0007669"/>
    <property type="project" value="UniProtKB-UniRule"/>
</dbReference>
<comment type="catalytic activity">
    <reaction evidence="9 10">
        <text>Release of signal peptides from bacterial membrane prolipoproteins. Hydrolyzes -Xaa-Yaa-Zaa-|-(S,diacylglyceryl)Cys-, in which Xaa is hydrophobic (preferably Leu), and Yaa (Ala or Ser) and Zaa (Gly or Ala) have small, neutral side chains.</text>
        <dbReference type="EC" id="3.4.23.36"/>
    </reaction>
</comment>
<dbReference type="Pfam" id="PF01252">
    <property type="entry name" value="Peptidase_A8"/>
    <property type="match status" value="1"/>
</dbReference>
<dbReference type="AlphaFoldDB" id="A0A6L5GQI1"/>
<evidence type="ECO:0000256" key="10">
    <source>
        <dbReference type="RuleBase" id="RU000594"/>
    </source>
</evidence>
<dbReference type="PRINTS" id="PR00781">
    <property type="entry name" value="LIPOSIGPTASE"/>
</dbReference>
<proteinExistence type="inferred from homology"/>
<comment type="similarity">
    <text evidence="1 9 11">Belongs to the peptidase A8 family.</text>
</comment>
<protein>
    <recommendedName>
        <fullName evidence="9">Lipoprotein signal peptidase</fullName>
        <ecNumber evidence="9">3.4.23.36</ecNumber>
    </recommendedName>
    <alternativeName>
        <fullName evidence="9">Prolipoprotein signal peptidase</fullName>
    </alternativeName>
    <alternativeName>
        <fullName evidence="9">Signal peptidase II</fullName>
        <shortName evidence="9">SPase II</shortName>
    </alternativeName>
</protein>
<dbReference type="NCBIfam" id="TIGR00077">
    <property type="entry name" value="lspA"/>
    <property type="match status" value="1"/>
</dbReference>
<dbReference type="PANTHER" id="PTHR33695">
    <property type="entry name" value="LIPOPROTEIN SIGNAL PEPTIDASE"/>
    <property type="match status" value="1"/>
</dbReference>
<evidence type="ECO:0000256" key="8">
    <source>
        <dbReference type="ARBA" id="ARBA00023136"/>
    </source>
</evidence>
<feature type="transmembrane region" description="Helical" evidence="9">
    <location>
        <begin position="124"/>
        <end position="145"/>
    </location>
</feature>
<dbReference type="EC" id="3.4.23.36" evidence="9"/>